<keyword evidence="2" id="KW-1185">Reference proteome</keyword>
<name>A0A383U1G0_9FLAO</name>
<evidence type="ECO:0000313" key="2">
    <source>
        <dbReference type="Proteomes" id="UP000262142"/>
    </source>
</evidence>
<evidence type="ECO:0000313" key="1">
    <source>
        <dbReference type="EMBL" id="SZD73116.1"/>
    </source>
</evidence>
<dbReference type="Proteomes" id="UP000262142">
    <property type="component" value="Unassembled WGS sequence"/>
</dbReference>
<dbReference type="RefSeq" id="WP_119059458.1">
    <property type="nucleotide sequence ID" value="NZ_UNSC01000004.1"/>
</dbReference>
<dbReference type="Pfam" id="PF19514">
    <property type="entry name" value="MobC_2"/>
    <property type="match status" value="1"/>
</dbReference>
<dbReference type="OrthoDB" id="2042421at2"/>
<gene>
    <name evidence="1" type="ORF">SAMEA104719789_01168</name>
</gene>
<dbReference type="AlphaFoldDB" id="A0A383U1G0"/>
<organism evidence="1 2">
    <name type="scientific">Candidatus Ornithobacterium hominis</name>
    <dbReference type="NCBI Taxonomy" id="2497989"/>
    <lineage>
        <taxon>Bacteria</taxon>
        <taxon>Pseudomonadati</taxon>
        <taxon>Bacteroidota</taxon>
        <taxon>Flavobacteriia</taxon>
        <taxon>Flavobacteriales</taxon>
        <taxon>Weeksellaceae</taxon>
        <taxon>Ornithobacterium</taxon>
    </lineage>
</organism>
<sequence length="142" mass="16889">MEKDNKQLPQGGRPEKLNPRKHRYVFRLNEEENAKFLSLYEQSGMAYKARFIISVLFNKEIKTVKIDKTAIDFYTKLTELNAQFRKIGVNYNQIVKILYRHFSEKKAGAYLFKLEEQTKKLVALSEEIKQITQNFEQKHLKN</sequence>
<evidence type="ECO:0008006" key="3">
    <source>
        <dbReference type="Google" id="ProtNLM"/>
    </source>
</evidence>
<proteinExistence type="predicted"/>
<reference evidence="1 2" key="1">
    <citation type="submission" date="2018-09" db="EMBL/GenBank/DDBJ databases">
        <authorList>
            <consortium name="Pathogen Informatics"/>
        </authorList>
    </citation>
    <scope>NUCLEOTIDE SEQUENCE [LARGE SCALE GENOMIC DNA]</scope>
    <source>
        <strain evidence="1 2">OH-22767</strain>
    </source>
</reference>
<accession>A0A383U1G0</accession>
<dbReference type="InterPro" id="IPR045788">
    <property type="entry name" value="MobC_2"/>
</dbReference>
<protein>
    <recommendedName>
        <fullName evidence="3">Bacterial mobilisation domain-containing protein</fullName>
    </recommendedName>
</protein>
<dbReference type="NCBIfam" id="NF041324">
    <property type="entry name" value="Bacteroid_MobA"/>
    <property type="match status" value="1"/>
</dbReference>
<dbReference type="EMBL" id="UNSC01000004">
    <property type="protein sequence ID" value="SZD73116.1"/>
    <property type="molecule type" value="Genomic_DNA"/>
</dbReference>